<feature type="region of interest" description="Disordered" evidence="6">
    <location>
        <begin position="1"/>
        <end position="39"/>
    </location>
</feature>
<organism evidence="7 8">
    <name type="scientific">Tilletia horrida</name>
    <dbReference type="NCBI Taxonomy" id="155126"/>
    <lineage>
        <taxon>Eukaryota</taxon>
        <taxon>Fungi</taxon>
        <taxon>Dikarya</taxon>
        <taxon>Basidiomycota</taxon>
        <taxon>Ustilaginomycotina</taxon>
        <taxon>Exobasidiomycetes</taxon>
        <taxon>Tilletiales</taxon>
        <taxon>Tilletiaceae</taxon>
        <taxon>Tilletia</taxon>
    </lineage>
</organism>
<feature type="region of interest" description="Disordered" evidence="6">
    <location>
        <begin position="820"/>
        <end position="850"/>
    </location>
</feature>
<feature type="region of interest" description="Disordered" evidence="6">
    <location>
        <begin position="640"/>
        <end position="671"/>
    </location>
</feature>
<dbReference type="GO" id="GO:0046872">
    <property type="term" value="F:metal ion binding"/>
    <property type="evidence" value="ECO:0007669"/>
    <property type="project" value="UniProtKB-KW"/>
</dbReference>
<name>A0AAN6GEA0_9BASI</name>
<dbReference type="AlphaFoldDB" id="A0AAN6GEA0"/>
<dbReference type="Pfam" id="PF03055">
    <property type="entry name" value="RPE65"/>
    <property type="match status" value="1"/>
</dbReference>
<dbReference type="EMBL" id="JAPDMQ010000117">
    <property type="protein sequence ID" value="KAK0534396.1"/>
    <property type="molecule type" value="Genomic_DNA"/>
</dbReference>
<evidence type="ECO:0000256" key="3">
    <source>
        <dbReference type="ARBA" id="ARBA00023002"/>
    </source>
</evidence>
<feature type="compositionally biased region" description="Low complexity" evidence="6">
    <location>
        <begin position="524"/>
        <end position="537"/>
    </location>
</feature>
<feature type="region of interest" description="Disordered" evidence="6">
    <location>
        <begin position="486"/>
        <end position="537"/>
    </location>
</feature>
<keyword evidence="8" id="KW-1185">Reference proteome</keyword>
<dbReference type="InterPro" id="IPR004294">
    <property type="entry name" value="Carotenoid_Oase"/>
</dbReference>
<sequence>MGPRASAAFRRDQDFEEPPGPLNHPFLAGNYAPQQREQPLTPCQIKHGQVPPELAGSQYVRNGGNASDNFDEERDAHWFDADGMLAGVFFKRADNGVSIVPHFVNRFILTDIHLATSVHAQRAILPSIATLINPSVSLFRLTADILRAVVLVFATWIPFLWSGPLAAWQNGGGKVKRISVANTSIWWHDRKALAGCESGPPIQVRLPDLDTGEWWVGQGSLADDATKTWAQGPGLLKHFREYTTAHPKVDPVSGDLLLYHMCFVAPFLRVSVIPTRDGSSQYVGSAQAGKPQRAPVLGATVPGLLQPKLMHDFGCTRTRTVILDLPLSLDPRNLLKGRPVMHYDARQVGRLGIFPRWAPDQVQWIDTREAFCVYHTANTWDDDVPLLSGSNSRGTTPALNLLACRLNSATLAYVAGNVPPPPHVLPATQQQEKCQLYYWRIEGGPEVEPATAPLEPAASVRPDLVAVTATSRPPSYQSSAASGALTLDASASSPPLSPPPTYTDISGEGSSPSARPEFRPPQVSRSTSSSSSIRAPPASASRAAISCEFPLSEIPFEFPTLHRARQMQAADFIYGTSTRASGFDSRLQKVGTGAAKIDCLVKVHARRLIARGLREWEAGSERLRAGAAVDERSVGDIIQQQETRRRRQRRWAAQEDEATNAENPEEEEADPIQIFDMPTGWYAQEATFVPRAHARSEDDGFLLFYAFDELAGLDPSTGRCQPDATSELWILDARDMHTLLCRVGLPQRVPYGLHGEWFDEAKIASQELVPSLRQLEEEEEAVRRRQRNLAVADDAQRERMGRGAGEKELLVQAVPSAEPELRRRYRAPPGEVASLITPGATDTAQPEGKLSRAAWRVRGALEEWLR</sequence>
<feature type="compositionally biased region" description="Acidic residues" evidence="6">
    <location>
        <begin position="654"/>
        <end position="670"/>
    </location>
</feature>
<accession>A0AAN6GEA0</accession>
<dbReference type="PANTHER" id="PTHR10543">
    <property type="entry name" value="BETA-CAROTENE DIOXYGENASE"/>
    <property type="match status" value="1"/>
</dbReference>
<evidence type="ECO:0000256" key="4">
    <source>
        <dbReference type="ARBA" id="ARBA00023004"/>
    </source>
</evidence>
<reference evidence="7" key="1">
    <citation type="journal article" date="2023" name="PhytoFront">
        <title>Draft Genome Resources of Seven Strains of Tilletia horrida, Causal Agent of Kernel Smut of Rice.</title>
        <authorList>
            <person name="Khanal S."/>
            <person name="Antony Babu S."/>
            <person name="Zhou X.G."/>
        </authorList>
    </citation>
    <scope>NUCLEOTIDE SEQUENCE</scope>
    <source>
        <strain evidence="7">TX3</strain>
    </source>
</reference>
<comment type="cofactor">
    <cofactor evidence="5">
        <name>Fe(2+)</name>
        <dbReference type="ChEBI" id="CHEBI:29033"/>
    </cofactor>
    <text evidence="5">Binds 1 Fe(2+) ion per subunit.</text>
</comment>
<dbReference type="GO" id="GO:0016121">
    <property type="term" value="P:carotene catabolic process"/>
    <property type="evidence" value="ECO:0007669"/>
    <property type="project" value="TreeGrafter"/>
</dbReference>
<feature type="binding site" evidence="5">
    <location>
        <position position="246"/>
    </location>
    <ligand>
        <name>Fe cation</name>
        <dbReference type="ChEBI" id="CHEBI:24875"/>
        <note>catalytic</note>
    </ligand>
</feature>
<protein>
    <recommendedName>
        <fullName evidence="9">Carotenoid oxygenase</fullName>
    </recommendedName>
</protein>
<feature type="binding site" evidence="5">
    <location>
        <position position="375"/>
    </location>
    <ligand>
        <name>Fe cation</name>
        <dbReference type="ChEBI" id="CHEBI:24875"/>
        <note>catalytic</note>
    </ligand>
</feature>
<dbReference type="GO" id="GO:0010436">
    <property type="term" value="F:carotenoid dioxygenase activity"/>
    <property type="evidence" value="ECO:0007669"/>
    <property type="project" value="TreeGrafter"/>
</dbReference>
<feature type="binding site" evidence="5">
    <location>
        <position position="311"/>
    </location>
    <ligand>
        <name>Fe cation</name>
        <dbReference type="ChEBI" id="CHEBI:24875"/>
        <note>catalytic</note>
    </ligand>
</feature>
<evidence type="ECO:0000256" key="5">
    <source>
        <dbReference type="PIRSR" id="PIRSR604294-1"/>
    </source>
</evidence>
<keyword evidence="4 5" id="KW-0408">Iron</keyword>
<evidence type="ECO:0000313" key="8">
    <source>
        <dbReference type="Proteomes" id="UP001176521"/>
    </source>
</evidence>
<dbReference type="Proteomes" id="UP001176521">
    <property type="component" value="Unassembled WGS sequence"/>
</dbReference>
<evidence type="ECO:0008006" key="9">
    <source>
        <dbReference type="Google" id="ProtNLM"/>
    </source>
</evidence>
<dbReference type="PANTHER" id="PTHR10543:SF89">
    <property type="entry name" value="CAROTENOID 9,10(9',10')-CLEAVAGE DIOXYGENASE 1"/>
    <property type="match status" value="1"/>
</dbReference>
<gene>
    <name evidence="7" type="ORF">OC842_002659</name>
</gene>
<comment type="similarity">
    <text evidence="1">Belongs to the carotenoid oxygenase family.</text>
</comment>
<feature type="binding site" evidence="5">
    <location>
        <position position="754"/>
    </location>
    <ligand>
        <name>Fe cation</name>
        <dbReference type="ChEBI" id="CHEBI:24875"/>
        <note>catalytic</note>
    </ligand>
</feature>
<evidence type="ECO:0000256" key="2">
    <source>
        <dbReference type="ARBA" id="ARBA00022723"/>
    </source>
</evidence>
<keyword evidence="3" id="KW-0560">Oxidoreductase</keyword>
<proteinExistence type="inferred from homology"/>
<evidence type="ECO:0000313" key="7">
    <source>
        <dbReference type="EMBL" id="KAK0534396.1"/>
    </source>
</evidence>
<keyword evidence="2 5" id="KW-0479">Metal-binding</keyword>
<evidence type="ECO:0000256" key="1">
    <source>
        <dbReference type="ARBA" id="ARBA00006787"/>
    </source>
</evidence>
<comment type="caution">
    <text evidence="7">The sequence shown here is derived from an EMBL/GenBank/DDBJ whole genome shotgun (WGS) entry which is preliminary data.</text>
</comment>
<evidence type="ECO:0000256" key="6">
    <source>
        <dbReference type="SAM" id="MobiDB-lite"/>
    </source>
</evidence>